<feature type="transmembrane region" description="Helical" evidence="1">
    <location>
        <begin position="79"/>
        <end position="96"/>
    </location>
</feature>
<dbReference type="Proteomes" id="UP000095283">
    <property type="component" value="Unplaced"/>
</dbReference>
<evidence type="ECO:0000313" key="2">
    <source>
        <dbReference type="Proteomes" id="UP000095283"/>
    </source>
</evidence>
<keyword evidence="2" id="KW-1185">Reference proteome</keyword>
<proteinExistence type="predicted"/>
<accession>A0A1I7WDI6</accession>
<sequence length="99" mass="12048">MLENFIFYCFKIKIIIISVDMSTFIITVYYFYIRFVVSLILSVITLPYYIEFIIFKLVELDILIKYLGFYIKLASRSKIICAFIGFHYWLVLFMFFNRI</sequence>
<name>A0A1I7WDI6_HETBA</name>
<keyword evidence="1" id="KW-1133">Transmembrane helix</keyword>
<reference evidence="3" key="1">
    <citation type="submission" date="2016-11" db="UniProtKB">
        <authorList>
            <consortium name="WormBaseParasite"/>
        </authorList>
    </citation>
    <scope>IDENTIFICATION</scope>
</reference>
<protein>
    <submittedName>
        <fullName evidence="3">Uncharacterized protein</fullName>
    </submittedName>
</protein>
<evidence type="ECO:0000313" key="3">
    <source>
        <dbReference type="WBParaSite" id="Hba_02854"/>
    </source>
</evidence>
<keyword evidence="1" id="KW-0812">Transmembrane</keyword>
<keyword evidence="1" id="KW-0472">Membrane</keyword>
<feature type="transmembrane region" description="Helical" evidence="1">
    <location>
        <begin position="39"/>
        <end position="58"/>
    </location>
</feature>
<dbReference type="AlphaFoldDB" id="A0A1I7WDI6"/>
<organism evidence="2 3">
    <name type="scientific">Heterorhabditis bacteriophora</name>
    <name type="common">Entomopathogenic nematode worm</name>
    <dbReference type="NCBI Taxonomy" id="37862"/>
    <lineage>
        <taxon>Eukaryota</taxon>
        <taxon>Metazoa</taxon>
        <taxon>Ecdysozoa</taxon>
        <taxon>Nematoda</taxon>
        <taxon>Chromadorea</taxon>
        <taxon>Rhabditida</taxon>
        <taxon>Rhabditina</taxon>
        <taxon>Rhabditomorpha</taxon>
        <taxon>Strongyloidea</taxon>
        <taxon>Heterorhabditidae</taxon>
        <taxon>Heterorhabditis</taxon>
    </lineage>
</organism>
<feature type="transmembrane region" description="Helical" evidence="1">
    <location>
        <begin position="12"/>
        <end position="33"/>
    </location>
</feature>
<dbReference type="WBParaSite" id="Hba_02854">
    <property type="protein sequence ID" value="Hba_02854"/>
    <property type="gene ID" value="Hba_02854"/>
</dbReference>
<evidence type="ECO:0000256" key="1">
    <source>
        <dbReference type="SAM" id="Phobius"/>
    </source>
</evidence>